<dbReference type="InterPro" id="IPR042099">
    <property type="entry name" value="ANL_N_sf"/>
</dbReference>
<keyword evidence="2" id="KW-0436">Ligase</keyword>
<dbReference type="GO" id="GO:0031956">
    <property type="term" value="F:medium-chain fatty acid-CoA ligase activity"/>
    <property type="evidence" value="ECO:0007669"/>
    <property type="project" value="TreeGrafter"/>
</dbReference>
<dbReference type="InterPro" id="IPR020845">
    <property type="entry name" value="AMP-binding_CS"/>
</dbReference>
<dbReference type="Gene3D" id="3.30.300.30">
    <property type="match status" value="1"/>
</dbReference>
<dbReference type="PANTHER" id="PTHR43201">
    <property type="entry name" value="ACYL-COA SYNTHETASE"/>
    <property type="match status" value="1"/>
</dbReference>
<dbReference type="Proteomes" id="UP000515728">
    <property type="component" value="Chromosome"/>
</dbReference>
<dbReference type="EMBL" id="CP060131">
    <property type="protein sequence ID" value="QNG50163.1"/>
    <property type="molecule type" value="Genomic_DNA"/>
</dbReference>
<comment type="similarity">
    <text evidence="1">Belongs to the ATP-dependent AMP-binding enzyme family.</text>
</comment>
<evidence type="ECO:0000313" key="6">
    <source>
        <dbReference type="Proteomes" id="UP000515728"/>
    </source>
</evidence>
<dbReference type="Gene3D" id="3.40.50.12780">
    <property type="entry name" value="N-terminal domain of ligase-like"/>
    <property type="match status" value="1"/>
</dbReference>
<evidence type="ECO:0000256" key="1">
    <source>
        <dbReference type="ARBA" id="ARBA00006432"/>
    </source>
</evidence>
<dbReference type="Pfam" id="PF00501">
    <property type="entry name" value="AMP-binding"/>
    <property type="match status" value="1"/>
</dbReference>
<dbReference type="KEGG" id="ppel:H6H00_18025"/>
<protein>
    <submittedName>
        <fullName evidence="5">AMP-binding protein</fullName>
    </submittedName>
</protein>
<dbReference type="PANTHER" id="PTHR43201:SF5">
    <property type="entry name" value="MEDIUM-CHAIN ACYL-COA LIGASE ACSF2, MITOCHONDRIAL"/>
    <property type="match status" value="1"/>
</dbReference>
<evidence type="ECO:0000256" key="2">
    <source>
        <dbReference type="ARBA" id="ARBA00022598"/>
    </source>
</evidence>
<sequence length="551" mass="59180">MNVGIDVENLVGRRNDNRWDRTAVGDILERLAWSLPDEDAIVATPDAVADPRYARVTYRQADRIANRVANALLARGLARGDRVAMLCENSVEAYLTKIGIAKAGLVAVPINTMMADDMVEHMLRHVEARVAVVDADRWVDRGAPFVAAGVEPAAAVRGTVAPPEGAVDFHDWISGVADTEPDVRIHGDDIWEILPTSGTTSLPKAVMISHSYSYAAASSHALSYSRGLDVESDLRLCTYLPVVFHIGDHAFVLSVFLSGGTVLLGRRPSGAAVAATVTQERATCLWGGSPQFLGDVARAATADPDGVDLSSLAVVVYGWAAMDPALSTSLTELCGGTLHFVAIFGQTEAIACHRWWPTRRPELHARTAPATNYVGVPTPLLGSTVVDAEGRSLHDRPGEAGEAVYRSPAMTSGYYRDETATRDAFRDGWFHSGDMCTYGEDGLRIMVDRYKDVVKSGGENVSSIRVESVLVQHPAVGRAAVVGVPDERWGEAVVGVVVPTGSLDEQEVIAFCRERLAGYETPKRIVVVDDLPATVGGKVLKYRLRAELAGS</sequence>
<proteinExistence type="inferred from homology"/>
<dbReference type="AlphaFoldDB" id="A0A7G7MBK2"/>
<dbReference type="Pfam" id="PF13193">
    <property type="entry name" value="AMP-binding_C"/>
    <property type="match status" value="1"/>
</dbReference>
<feature type="domain" description="AMP-dependent synthetase/ligase" evidence="3">
    <location>
        <begin position="43"/>
        <end position="415"/>
    </location>
</feature>
<dbReference type="PROSITE" id="PS00455">
    <property type="entry name" value="AMP_BINDING"/>
    <property type="match status" value="1"/>
</dbReference>
<evidence type="ECO:0000259" key="4">
    <source>
        <dbReference type="Pfam" id="PF13193"/>
    </source>
</evidence>
<feature type="domain" description="AMP-binding enzyme C-terminal" evidence="4">
    <location>
        <begin position="466"/>
        <end position="538"/>
    </location>
</feature>
<dbReference type="InterPro" id="IPR000873">
    <property type="entry name" value="AMP-dep_synth/lig_dom"/>
</dbReference>
<keyword evidence="6" id="KW-1185">Reference proteome</keyword>
<dbReference type="GO" id="GO:0006631">
    <property type="term" value="P:fatty acid metabolic process"/>
    <property type="evidence" value="ECO:0007669"/>
    <property type="project" value="TreeGrafter"/>
</dbReference>
<dbReference type="InterPro" id="IPR025110">
    <property type="entry name" value="AMP-bd_C"/>
</dbReference>
<evidence type="ECO:0000313" key="5">
    <source>
        <dbReference type="EMBL" id="QNG50163.1"/>
    </source>
</evidence>
<evidence type="ECO:0000259" key="3">
    <source>
        <dbReference type="Pfam" id="PF00501"/>
    </source>
</evidence>
<dbReference type="SUPFAM" id="SSF56801">
    <property type="entry name" value="Acetyl-CoA synthetase-like"/>
    <property type="match status" value="1"/>
</dbReference>
<name>A0A7G7MBK2_9PSEU</name>
<organism evidence="5 6">
    <name type="scientific">Pseudonocardia petroleophila</name>
    <dbReference type="NCBI Taxonomy" id="37331"/>
    <lineage>
        <taxon>Bacteria</taxon>
        <taxon>Bacillati</taxon>
        <taxon>Actinomycetota</taxon>
        <taxon>Actinomycetes</taxon>
        <taxon>Pseudonocardiales</taxon>
        <taxon>Pseudonocardiaceae</taxon>
        <taxon>Pseudonocardia</taxon>
    </lineage>
</organism>
<dbReference type="InterPro" id="IPR045851">
    <property type="entry name" value="AMP-bd_C_sf"/>
</dbReference>
<gene>
    <name evidence="5" type="ORF">H6H00_18025</name>
</gene>
<reference evidence="5 6" key="1">
    <citation type="submission" date="2020-08" db="EMBL/GenBank/DDBJ databases">
        <authorList>
            <person name="Mo P."/>
        </authorList>
    </citation>
    <scope>NUCLEOTIDE SEQUENCE [LARGE SCALE GENOMIC DNA]</scope>
    <source>
        <strain evidence="5 6">CGMCC 4.1532</strain>
    </source>
</reference>
<accession>A0A7G7MBK2</accession>